<feature type="transmembrane region" description="Helical" evidence="1">
    <location>
        <begin position="243"/>
        <end position="275"/>
    </location>
</feature>
<dbReference type="AlphaFoldDB" id="A0ABD3N5V3"/>
<keyword evidence="2" id="KW-0732">Signal</keyword>
<name>A0ABD3N5V3_9STRA</name>
<organism evidence="3 4">
    <name type="scientific">Stephanodiscus triporus</name>
    <dbReference type="NCBI Taxonomy" id="2934178"/>
    <lineage>
        <taxon>Eukaryota</taxon>
        <taxon>Sar</taxon>
        <taxon>Stramenopiles</taxon>
        <taxon>Ochrophyta</taxon>
        <taxon>Bacillariophyta</taxon>
        <taxon>Coscinodiscophyceae</taxon>
        <taxon>Thalassiosirophycidae</taxon>
        <taxon>Stephanodiscales</taxon>
        <taxon>Stephanodiscaceae</taxon>
        <taxon>Stephanodiscus</taxon>
    </lineage>
</organism>
<feature type="chain" id="PRO_5044808699" description="Ribosomal protein L4" evidence="2">
    <location>
        <begin position="20"/>
        <end position="314"/>
    </location>
</feature>
<dbReference type="Proteomes" id="UP001530315">
    <property type="component" value="Unassembled WGS sequence"/>
</dbReference>
<feature type="transmembrane region" description="Helical" evidence="1">
    <location>
        <begin position="282"/>
        <end position="309"/>
    </location>
</feature>
<keyword evidence="1" id="KW-0812">Transmembrane</keyword>
<gene>
    <name evidence="3" type="ORF">ACHAW5_002272</name>
</gene>
<keyword evidence="1" id="KW-0472">Membrane</keyword>
<proteinExistence type="predicted"/>
<evidence type="ECO:0000313" key="3">
    <source>
        <dbReference type="EMBL" id="KAL3771014.1"/>
    </source>
</evidence>
<protein>
    <recommendedName>
        <fullName evidence="5">Ribosomal protein L4</fullName>
    </recommendedName>
</protein>
<reference evidence="3 4" key="1">
    <citation type="submission" date="2024-10" db="EMBL/GenBank/DDBJ databases">
        <title>Updated reference genomes for cyclostephanoid diatoms.</title>
        <authorList>
            <person name="Roberts W.R."/>
            <person name="Alverson A.J."/>
        </authorList>
    </citation>
    <scope>NUCLEOTIDE SEQUENCE [LARGE SCALE GENOMIC DNA]</scope>
    <source>
        <strain evidence="3 4">AJA276-08</strain>
    </source>
</reference>
<keyword evidence="1" id="KW-1133">Transmembrane helix</keyword>
<sequence>MAPFASLLTASILVVSAGAFSPTTSSTSHSSIRPTTTTTTTTTRLNENFGFAFAEDQVENTPQLILGEANYKKWLNSVDPNNMLNRQVGGGRVVAVVPVGRTFVSPLRAVSSAAGNKIPATRATTHLDDMTKNGGDRGGGGVGVGVWKQQRKKNLPRRARGTDRRPYQTKCYPVLSRVRELGLLEKTAELGVLSKLEKQGLTLDKAEKLLPLLEDLGVLGLVANNQQLLINGVAPLAVEGAPLLLPLIAGALGVGAPAFYLAAAGAAGLDAFLFASGAEVPFLGLSAGAVAGLLLVPLSVVLAVVGGAVGNLKN</sequence>
<evidence type="ECO:0008006" key="5">
    <source>
        <dbReference type="Google" id="ProtNLM"/>
    </source>
</evidence>
<keyword evidence="4" id="KW-1185">Reference proteome</keyword>
<accession>A0ABD3N5V3</accession>
<evidence type="ECO:0000256" key="1">
    <source>
        <dbReference type="SAM" id="Phobius"/>
    </source>
</evidence>
<feature type="signal peptide" evidence="2">
    <location>
        <begin position="1"/>
        <end position="19"/>
    </location>
</feature>
<evidence type="ECO:0000256" key="2">
    <source>
        <dbReference type="SAM" id="SignalP"/>
    </source>
</evidence>
<dbReference type="EMBL" id="JALLAZ020001614">
    <property type="protein sequence ID" value="KAL3771014.1"/>
    <property type="molecule type" value="Genomic_DNA"/>
</dbReference>
<evidence type="ECO:0000313" key="4">
    <source>
        <dbReference type="Proteomes" id="UP001530315"/>
    </source>
</evidence>
<comment type="caution">
    <text evidence="3">The sequence shown here is derived from an EMBL/GenBank/DDBJ whole genome shotgun (WGS) entry which is preliminary data.</text>
</comment>